<evidence type="ECO:0000313" key="4">
    <source>
        <dbReference type="Proteomes" id="UP001342314"/>
    </source>
</evidence>
<evidence type="ECO:0000256" key="1">
    <source>
        <dbReference type="SAM" id="MobiDB-lite"/>
    </source>
</evidence>
<accession>A0AAV5G5S6</accession>
<evidence type="ECO:0000313" key="3">
    <source>
        <dbReference type="EMBL" id="GJN87886.1"/>
    </source>
</evidence>
<feature type="transmembrane region" description="Helical" evidence="2">
    <location>
        <begin position="57"/>
        <end position="74"/>
    </location>
</feature>
<feature type="transmembrane region" description="Helical" evidence="2">
    <location>
        <begin position="25"/>
        <end position="45"/>
    </location>
</feature>
<name>A0AAV5G5S6_9BASI</name>
<proteinExistence type="predicted"/>
<keyword evidence="2" id="KW-0472">Membrane</keyword>
<comment type="caution">
    <text evidence="3">The sequence shown here is derived from an EMBL/GenBank/DDBJ whole genome shotgun (WGS) entry which is preliminary data.</text>
</comment>
<feature type="transmembrane region" description="Helical" evidence="2">
    <location>
        <begin position="119"/>
        <end position="139"/>
    </location>
</feature>
<sequence>MPLQAVGVGLRDIQNGTYARSTYDILYIAYKCVIWTCGMAAELFFTARVSTIVHKRALKPLVWVLFGMGVIRILDLTAGWMHVIFVAYSTSILGWRLVLQRRHEARAAQDALKDIFRGALLTSALIGLCAGMGGIFACFLETPHIYMLTSFWYNVYPFVCAMSLCFALRQRHQLRVRQEGRAGTRKRAGRLERLLRLGRADQQHQKTADHPSEWRGDKVSLGPKLVDVPDKNGKRRGSQRGHEKSFHDVALDLNAFERCRPAGDGGGGGDGNERRFIESASTGRLDIRVHTEVHTEVESEHGDEEIALEVKRRQDAEWRGDQAV</sequence>
<reference evidence="3 4" key="1">
    <citation type="submission" date="2021-12" db="EMBL/GenBank/DDBJ databases">
        <title>High titer production of polyol ester of fatty acids by Rhodotorula paludigena BS15 towards product separation-free biomass refinery.</title>
        <authorList>
            <person name="Mano J."/>
            <person name="Ono H."/>
            <person name="Tanaka T."/>
            <person name="Naito K."/>
            <person name="Sushida H."/>
            <person name="Ike M."/>
            <person name="Tokuyasu K."/>
            <person name="Kitaoka M."/>
        </authorList>
    </citation>
    <scope>NUCLEOTIDE SEQUENCE [LARGE SCALE GENOMIC DNA]</scope>
    <source>
        <strain evidence="3 4">BS15</strain>
    </source>
</reference>
<dbReference type="EMBL" id="BQKY01000002">
    <property type="protein sequence ID" value="GJN87886.1"/>
    <property type="molecule type" value="Genomic_DNA"/>
</dbReference>
<dbReference type="AlphaFoldDB" id="A0AAV5G5S6"/>
<keyword evidence="2" id="KW-0812">Transmembrane</keyword>
<evidence type="ECO:0000256" key="2">
    <source>
        <dbReference type="SAM" id="Phobius"/>
    </source>
</evidence>
<feature type="compositionally biased region" description="Basic and acidic residues" evidence="1">
    <location>
        <begin position="200"/>
        <end position="218"/>
    </location>
</feature>
<keyword evidence="2" id="KW-1133">Transmembrane helix</keyword>
<protein>
    <submittedName>
        <fullName evidence="3">Uncharacterized protein</fullName>
    </submittedName>
</protein>
<dbReference type="Proteomes" id="UP001342314">
    <property type="component" value="Unassembled WGS sequence"/>
</dbReference>
<organism evidence="3 4">
    <name type="scientific">Rhodotorula paludigena</name>
    <dbReference type="NCBI Taxonomy" id="86838"/>
    <lineage>
        <taxon>Eukaryota</taxon>
        <taxon>Fungi</taxon>
        <taxon>Dikarya</taxon>
        <taxon>Basidiomycota</taxon>
        <taxon>Pucciniomycotina</taxon>
        <taxon>Microbotryomycetes</taxon>
        <taxon>Sporidiobolales</taxon>
        <taxon>Sporidiobolaceae</taxon>
        <taxon>Rhodotorula</taxon>
    </lineage>
</organism>
<gene>
    <name evidence="3" type="ORF">Rhopal_000841-T1</name>
</gene>
<feature type="transmembrane region" description="Helical" evidence="2">
    <location>
        <begin position="80"/>
        <end position="99"/>
    </location>
</feature>
<feature type="region of interest" description="Disordered" evidence="1">
    <location>
        <begin position="200"/>
        <end position="244"/>
    </location>
</feature>
<feature type="transmembrane region" description="Helical" evidence="2">
    <location>
        <begin position="151"/>
        <end position="168"/>
    </location>
</feature>
<keyword evidence="4" id="KW-1185">Reference proteome</keyword>